<dbReference type="Proteomes" id="UP000273307">
    <property type="component" value="Unassembled WGS sequence"/>
</dbReference>
<evidence type="ECO:0000313" key="5">
    <source>
        <dbReference type="EMBL" id="VBA38194.1"/>
    </source>
</evidence>
<gene>
    <name evidence="5" type="primary">cutM_2</name>
    <name evidence="5" type="ORF">LAUMK136_02309</name>
</gene>
<dbReference type="EC" id="1.2.5.3" evidence="5"/>
<dbReference type="GO" id="GO:0071949">
    <property type="term" value="F:FAD binding"/>
    <property type="evidence" value="ECO:0007669"/>
    <property type="project" value="InterPro"/>
</dbReference>
<dbReference type="InterPro" id="IPR005107">
    <property type="entry name" value="CO_DH_flav_C"/>
</dbReference>
<dbReference type="OrthoDB" id="9793944at2"/>
<dbReference type="InterPro" id="IPR016166">
    <property type="entry name" value="FAD-bd_PCMH"/>
</dbReference>
<evidence type="ECO:0000256" key="2">
    <source>
        <dbReference type="ARBA" id="ARBA00022827"/>
    </source>
</evidence>
<evidence type="ECO:0000256" key="3">
    <source>
        <dbReference type="ARBA" id="ARBA00023002"/>
    </source>
</evidence>
<dbReference type="PANTHER" id="PTHR42659">
    <property type="entry name" value="XANTHINE DEHYDROGENASE SUBUNIT C-RELATED"/>
    <property type="match status" value="1"/>
</dbReference>
<keyword evidence="1" id="KW-0285">Flavoprotein</keyword>
<evidence type="ECO:0000259" key="4">
    <source>
        <dbReference type="PROSITE" id="PS51387"/>
    </source>
</evidence>
<name>A0A498PZP5_9MYCO</name>
<dbReference type="InterPro" id="IPR016167">
    <property type="entry name" value="FAD-bd_PCMH_sub1"/>
</dbReference>
<keyword evidence="3 5" id="KW-0560">Oxidoreductase</keyword>
<keyword evidence="2" id="KW-0274">FAD</keyword>
<dbReference type="SUPFAM" id="SSF56176">
    <property type="entry name" value="FAD-binding/transporter-associated domain-like"/>
    <property type="match status" value="1"/>
</dbReference>
<dbReference type="InterPro" id="IPR036318">
    <property type="entry name" value="FAD-bd_PCMH-like_sf"/>
</dbReference>
<dbReference type="SUPFAM" id="SSF55447">
    <property type="entry name" value="CO dehydrogenase flavoprotein C-terminal domain-like"/>
    <property type="match status" value="1"/>
</dbReference>
<keyword evidence="6" id="KW-1185">Reference proteome</keyword>
<dbReference type="InterPro" id="IPR036683">
    <property type="entry name" value="CO_DH_flav_C_dom_sf"/>
</dbReference>
<evidence type="ECO:0000256" key="1">
    <source>
        <dbReference type="ARBA" id="ARBA00022630"/>
    </source>
</evidence>
<dbReference type="InterPro" id="IPR016169">
    <property type="entry name" value="FAD-bd_PCMH_sub2"/>
</dbReference>
<accession>A0A498PZP5</accession>
<dbReference type="Gene3D" id="3.30.43.10">
    <property type="entry name" value="Uridine Diphospho-n-acetylenolpyruvylglucosamine Reductase, domain 2"/>
    <property type="match status" value="1"/>
</dbReference>
<dbReference type="GO" id="GO:0008805">
    <property type="term" value="F:carbon-monoxide oxygenase activity"/>
    <property type="evidence" value="ECO:0007669"/>
    <property type="project" value="UniProtKB-EC"/>
</dbReference>
<dbReference type="PROSITE" id="PS51387">
    <property type="entry name" value="FAD_PCMH"/>
    <property type="match status" value="1"/>
</dbReference>
<proteinExistence type="predicted"/>
<evidence type="ECO:0000313" key="6">
    <source>
        <dbReference type="Proteomes" id="UP000273307"/>
    </source>
</evidence>
<sequence length="259" mass="27069">MSSWRYHRPATVAEAVRLLDTGGAVLLAGGQTLVPALARTPARSATLVDLGAIAGLRDITASDAEIRIGAMATHTRIATDPVVRQGIPSLARLAFDIADPQVRNRATIGGSVAYADPAGDYPAACLGLSATVITDRRRIPAAEYFTGAFCTALTDSEMVVALSFPTFPQLLRAAYVRLPNRTARSALVGVMVAEAESGFQVAVGGLASGPLRWPEAEAALDNRLHPEALQDLACPLGASDYLAHMARALAVRAVQSLAT</sequence>
<dbReference type="AlphaFoldDB" id="A0A498PZP5"/>
<dbReference type="InterPro" id="IPR002346">
    <property type="entry name" value="Mopterin_DH_FAD-bd"/>
</dbReference>
<dbReference type="Pfam" id="PF00941">
    <property type="entry name" value="FAD_binding_5"/>
    <property type="match status" value="1"/>
</dbReference>
<dbReference type="SMART" id="SM01092">
    <property type="entry name" value="CO_deh_flav_C"/>
    <property type="match status" value="1"/>
</dbReference>
<dbReference type="RefSeq" id="WP_122496142.1">
    <property type="nucleotide sequence ID" value="NZ_UPHP01000055.1"/>
</dbReference>
<feature type="domain" description="FAD-binding PCMH-type" evidence="4">
    <location>
        <begin position="1"/>
        <end position="169"/>
    </location>
</feature>
<dbReference type="EMBL" id="UPHP01000055">
    <property type="protein sequence ID" value="VBA38194.1"/>
    <property type="molecule type" value="Genomic_DNA"/>
</dbReference>
<dbReference type="Gene3D" id="3.30.390.50">
    <property type="entry name" value="CO dehydrogenase flavoprotein, C-terminal domain"/>
    <property type="match status" value="1"/>
</dbReference>
<dbReference type="PANTHER" id="PTHR42659:SF2">
    <property type="entry name" value="XANTHINE DEHYDROGENASE SUBUNIT C-RELATED"/>
    <property type="match status" value="1"/>
</dbReference>
<protein>
    <submittedName>
        <fullName evidence="5">Carbon monoxide dehydrogenase medium chain</fullName>
        <ecNumber evidence="5">1.2.5.3</ecNumber>
    </submittedName>
</protein>
<organism evidence="5 6">
    <name type="scientific">Mycobacterium attenuatum</name>
    <dbReference type="NCBI Taxonomy" id="2341086"/>
    <lineage>
        <taxon>Bacteria</taxon>
        <taxon>Bacillati</taxon>
        <taxon>Actinomycetota</taxon>
        <taxon>Actinomycetes</taxon>
        <taxon>Mycobacteriales</taxon>
        <taxon>Mycobacteriaceae</taxon>
        <taxon>Mycobacterium</taxon>
    </lineage>
</organism>
<reference evidence="5 6" key="1">
    <citation type="submission" date="2018-09" db="EMBL/GenBank/DDBJ databases">
        <authorList>
            <person name="Tagini F."/>
        </authorList>
    </citation>
    <scope>NUCLEOTIDE SEQUENCE [LARGE SCALE GENOMIC DNA]</scope>
    <source>
        <strain evidence="5 6">MK136</strain>
    </source>
</reference>
<dbReference type="Gene3D" id="3.30.465.10">
    <property type="match status" value="1"/>
</dbReference>
<dbReference type="InterPro" id="IPR051312">
    <property type="entry name" value="Diverse_Substr_Oxidored"/>
</dbReference>